<organism evidence="1 2">
    <name type="scientific">Arsenicicoccus piscis</name>
    <dbReference type="NCBI Taxonomy" id="673954"/>
    <lineage>
        <taxon>Bacteria</taxon>
        <taxon>Bacillati</taxon>
        <taxon>Actinomycetota</taxon>
        <taxon>Actinomycetes</taxon>
        <taxon>Micrococcales</taxon>
        <taxon>Intrasporangiaceae</taxon>
        <taxon>Arsenicicoccus</taxon>
    </lineage>
</organism>
<sequence>MTTPTLFHSIHFDDADAGLAFLRAIGFEERGFIGTRRTPASSCTPSSPGVAPVG</sequence>
<gene>
    <name evidence="1" type="ORF">GCM10025862_37200</name>
</gene>
<keyword evidence="2" id="KW-1185">Reference proteome</keyword>
<dbReference type="EMBL" id="BSUJ01000001">
    <property type="protein sequence ID" value="GMA21699.1"/>
    <property type="molecule type" value="Genomic_DNA"/>
</dbReference>
<name>A0ABQ6HTB1_9MICO</name>
<accession>A0ABQ6HTB1</accession>
<proteinExistence type="predicted"/>
<comment type="caution">
    <text evidence="1">The sequence shown here is derived from an EMBL/GenBank/DDBJ whole genome shotgun (WGS) entry which is preliminary data.</text>
</comment>
<evidence type="ECO:0000313" key="2">
    <source>
        <dbReference type="Proteomes" id="UP001157109"/>
    </source>
</evidence>
<dbReference type="Proteomes" id="UP001157109">
    <property type="component" value="Unassembled WGS sequence"/>
</dbReference>
<evidence type="ECO:0000313" key="1">
    <source>
        <dbReference type="EMBL" id="GMA21699.1"/>
    </source>
</evidence>
<protein>
    <submittedName>
        <fullName evidence="1">Uncharacterized protein</fullName>
    </submittedName>
</protein>
<dbReference type="RefSeq" id="WP_284284953.1">
    <property type="nucleotide sequence ID" value="NZ_BSUJ01000001.1"/>
</dbReference>
<reference evidence="2" key="1">
    <citation type="journal article" date="2019" name="Int. J. Syst. Evol. Microbiol.">
        <title>The Global Catalogue of Microorganisms (GCM) 10K type strain sequencing project: providing services to taxonomists for standard genome sequencing and annotation.</title>
        <authorList>
            <consortium name="The Broad Institute Genomics Platform"/>
            <consortium name="The Broad Institute Genome Sequencing Center for Infectious Disease"/>
            <person name="Wu L."/>
            <person name="Ma J."/>
        </authorList>
    </citation>
    <scope>NUCLEOTIDE SEQUENCE [LARGE SCALE GENOMIC DNA]</scope>
    <source>
        <strain evidence="2">NBRC 105830</strain>
    </source>
</reference>